<dbReference type="PROSITE" id="PS51782">
    <property type="entry name" value="LYSM"/>
    <property type="match status" value="1"/>
</dbReference>
<dbReference type="RefSeq" id="WP_254775024.1">
    <property type="nucleotide sequence ID" value="NZ_FNRJ01000009.1"/>
</dbReference>
<dbReference type="Pfam" id="PF01551">
    <property type="entry name" value="Peptidase_M23"/>
    <property type="match status" value="1"/>
</dbReference>
<evidence type="ECO:0000313" key="5">
    <source>
        <dbReference type="Proteomes" id="UP000242469"/>
    </source>
</evidence>
<reference evidence="5" key="1">
    <citation type="submission" date="2016-10" db="EMBL/GenBank/DDBJ databases">
        <authorList>
            <person name="Varghese N."/>
            <person name="Submissions S."/>
        </authorList>
    </citation>
    <scope>NUCLEOTIDE SEQUENCE [LARGE SCALE GENOMIC DNA]</scope>
    <source>
        <strain evidence="5">DSM 11526</strain>
    </source>
</reference>
<feature type="region of interest" description="Disordered" evidence="2">
    <location>
        <begin position="89"/>
        <end position="155"/>
    </location>
</feature>
<evidence type="ECO:0000256" key="2">
    <source>
        <dbReference type="SAM" id="MobiDB-lite"/>
    </source>
</evidence>
<dbReference type="CDD" id="cd00118">
    <property type="entry name" value="LysM"/>
    <property type="match status" value="1"/>
</dbReference>
<accession>A0A1H4EY97</accession>
<dbReference type="STRING" id="1122198.SAMN02745729_109139"/>
<feature type="domain" description="LysM" evidence="3">
    <location>
        <begin position="43"/>
        <end position="87"/>
    </location>
</feature>
<dbReference type="CDD" id="cd12797">
    <property type="entry name" value="M23_peptidase"/>
    <property type="match status" value="1"/>
</dbReference>
<dbReference type="GO" id="GO:0032153">
    <property type="term" value="C:cell division site"/>
    <property type="evidence" value="ECO:0007669"/>
    <property type="project" value="TreeGrafter"/>
</dbReference>
<dbReference type="GO" id="GO:0004222">
    <property type="term" value="F:metalloendopeptidase activity"/>
    <property type="evidence" value="ECO:0007669"/>
    <property type="project" value="TreeGrafter"/>
</dbReference>
<dbReference type="InterPro" id="IPR036779">
    <property type="entry name" value="LysM_dom_sf"/>
</dbReference>
<dbReference type="Gene3D" id="3.10.350.10">
    <property type="entry name" value="LysM domain"/>
    <property type="match status" value="1"/>
</dbReference>
<organism evidence="4 5">
    <name type="scientific">Marinobacterium iners DSM 11526</name>
    <dbReference type="NCBI Taxonomy" id="1122198"/>
    <lineage>
        <taxon>Bacteria</taxon>
        <taxon>Pseudomonadati</taxon>
        <taxon>Pseudomonadota</taxon>
        <taxon>Gammaproteobacteria</taxon>
        <taxon>Oceanospirillales</taxon>
        <taxon>Oceanospirillaceae</taxon>
        <taxon>Marinobacterium</taxon>
    </lineage>
</organism>
<feature type="compositionally biased region" description="Low complexity" evidence="2">
    <location>
        <begin position="133"/>
        <end position="147"/>
    </location>
</feature>
<protein>
    <submittedName>
        <fullName evidence="4">Lipoprotein NlpD</fullName>
    </submittedName>
</protein>
<dbReference type="InterPro" id="IPR011055">
    <property type="entry name" value="Dup_hybrid_motif"/>
</dbReference>
<dbReference type="PANTHER" id="PTHR21666">
    <property type="entry name" value="PEPTIDASE-RELATED"/>
    <property type="match status" value="1"/>
</dbReference>
<keyword evidence="5" id="KW-1185">Reference proteome</keyword>
<gene>
    <name evidence="4" type="ORF">SAMN02745729_109139</name>
</gene>
<dbReference type="SMART" id="SM00257">
    <property type="entry name" value="LysM"/>
    <property type="match status" value="1"/>
</dbReference>
<dbReference type="InterPro" id="IPR050570">
    <property type="entry name" value="Cell_wall_metabolism_enzyme"/>
</dbReference>
<evidence type="ECO:0000256" key="1">
    <source>
        <dbReference type="ARBA" id="ARBA00038420"/>
    </source>
</evidence>
<dbReference type="Pfam" id="PF01476">
    <property type="entry name" value="LysM"/>
    <property type="match status" value="1"/>
</dbReference>
<dbReference type="InterPro" id="IPR018392">
    <property type="entry name" value="LysM"/>
</dbReference>
<proteinExistence type="inferred from homology"/>
<dbReference type="PANTHER" id="PTHR21666:SF263">
    <property type="entry name" value="MUREIN HYDROLASE ACTIVATOR NLPD"/>
    <property type="match status" value="1"/>
</dbReference>
<dbReference type="EMBL" id="FNRJ01000009">
    <property type="protein sequence ID" value="SEA89986.1"/>
    <property type="molecule type" value="Genomic_DNA"/>
</dbReference>
<dbReference type="SUPFAM" id="SSF51261">
    <property type="entry name" value="Duplicated hybrid motif"/>
    <property type="match status" value="1"/>
</dbReference>
<sequence length="274" mass="29009">MPNPLLLWLISLLLLLQGCSSGYAPVSERSLGARSEARGPAPASYRVQRGDTLYSISFRYGLDYREVARWNGIDSRYFIYPGQSLTLRPPGGSKAASGSTAAPKPSSPAPAASTTTARTATNTNRSEAIARTPSSSPAPSKPSSASSGGNGAVSWQWPHKGRIISRFGGGEPANKGLDIAGNAGEPVKAAAGGEVVYAGNGLLGYGNLVILNHNQRYLSAYAHNSRIFVREGDKVKAGEKIAEIGNTGATRTMLHFEIRRDGNPVDPLRYLPKQ</sequence>
<dbReference type="InterPro" id="IPR016047">
    <property type="entry name" value="M23ase_b-sheet_dom"/>
</dbReference>
<name>A0A1H4EY97_9GAMM</name>
<dbReference type="Gene3D" id="2.70.70.10">
    <property type="entry name" value="Glucose Permease (Domain IIA)"/>
    <property type="match status" value="1"/>
</dbReference>
<feature type="compositionally biased region" description="Low complexity" evidence="2">
    <location>
        <begin position="89"/>
        <end position="121"/>
    </location>
</feature>
<dbReference type="AlphaFoldDB" id="A0A1H4EY97"/>
<dbReference type="Proteomes" id="UP000242469">
    <property type="component" value="Unassembled WGS sequence"/>
</dbReference>
<evidence type="ECO:0000313" key="4">
    <source>
        <dbReference type="EMBL" id="SEA89986.1"/>
    </source>
</evidence>
<evidence type="ECO:0000259" key="3">
    <source>
        <dbReference type="PROSITE" id="PS51782"/>
    </source>
</evidence>
<dbReference type="GO" id="GO:0009279">
    <property type="term" value="C:cell outer membrane"/>
    <property type="evidence" value="ECO:0007669"/>
    <property type="project" value="TreeGrafter"/>
</dbReference>
<keyword evidence="4" id="KW-0449">Lipoprotein</keyword>
<comment type="similarity">
    <text evidence="1">Belongs to the E.coli NlpD/Haemophilus LppB family.</text>
</comment>